<keyword evidence="3" id="KW-0804">Transcription</keyword>
<dbReference type="SMART" id="SM00354">
    <property type="entry name" value="HTH_LACI"/>
    <property type="match status" value="1"/>
</dbReference>
<evidence type="ECO:0000259" key="4">
    <source>
        <dbReference type="PROSITE" id="PS50932"/>
    </source>
</evidence>
<protein>
    <submittedName>
        <fullName evidence="5">LacI family transcriptional regulator</fullName>
    </submittedName>
</protein>
<dbReference type="RefSeq" id="WP_262581684.1">
    <property type="nucleotide sequence ID" value="NZ_JAOQJV010000009.1"/>
</dbReference>
<dbReference type="InterPro" id="IPR028082">
    <property type="entry name" value="Peripla_BP_I"/>
</dbReference>
<dbReference type="SUPFAM" id="SSF47413">
    <property type="entry name" value="lambda repressor-like DNA-binding domains"/>
    <property type="match status" value="1"/>
</dbReference>
<name>A0ABT2S6N4_9FIRM</name>
<evidence type="ECO:0000256" key="3">
    <source>
        <dbReference type="ARBA" id="ARBA00023163"/>
    </source>
</evidence>
<evidence type="ECO:0000256" key="2">
    <source>
        <dbReference type="ARBA" id="ARBA00023125"/>
    </source>
</evidence>
<comment type="caution">
    <text evidence="5">The sequence shown here is derived from an EMBL/GenBank/DDBJ whole genome shotgun (WGS) entry which is preliminary data.</text>
</comment>
<evidence type="ECO:0000313" key="5">
    <source>
        <dbReference type="EMBL" id="MCU6700247.1"/>
    </source>
</evidence>
<reference evidence="5 6" key="1">
    <citation type="journal article" date="2021" name="ISME Commun">
        <title>Automated analysis of genomic sequences facilitates high-throughput and comprehensive description of bacteria.</title>
        <authorList>
            <person name="Hitch T.C.A."/>
        </authorList>
    </citation>
    <scope>NUCLEOTIDE SEQUENCE [LARGE SCALE GENOMIC DNA]</scope>
    <source>
        <strain evidence="5 6">Sanger_02</strain>
    </source>
</reference>
<dbReference type="EMBL" id="JAOQJV010000009">
    <property type="protein sequence ID" value="MCU6700247.1"/>
    <property type="molecule type" value="Genomic_DNA"/>
</dbReference>
<dbReference type="Pfam" id="PF13377">
    <property type="entry name" value="Peripla_BP_3"/>
    <property type="match status" value="1"/>
</dbReference>
<dbReference type="Pfam" id="PF00356">
    <property type="entry name" value="LacI"/>
    <property type="match status" value="1"/>
</dbReference>
<evidence type="ECO:0000256" key="1">
    <source>
        <dbReference type="ARBA" id="ARBA00023015"/>
    </source>
</evidence>
<dbReference type="CDD" id="cd06267">
    <property type="entry name" value="PBP1_LacI_sugar_binding-like"/>
    <property type="match status" value="1"/>
</dbReference>
<feature type="domain" description="HTH lacI-type" evidence="4">
    <location>
        <begin position="7"/>
        <end position="66"/>
    </location>
</feature>
<dbReference type="PROSITE" id="PS50932">
    <property type="entry name" value="HTH_LACI_2"/>
    <property type="match status" value="1"/>
</dbReference>
<keyword evidence="1" id="KW-0805">Transcription regulation</keyword>
<dbReference type="PANTHER" id="PTHR30146:SF109">
    <property type="entry name" value="HTH-TYPE TRANSCRIPTIONAL REGULATOR GALS"/>
    <property type="match status" value="1"/>
</dbReference>
<dbReference type="Proteomes" id="UP001207605">
    <property type="component" value="Unassembled WGS sequence"/>
</dbReference>
<dbReference type="Gene3D" id="3.40.50.2300">
    <property type="match status" value="2"/>
</dbReference>
<keyword evidence="2" id="KW-0238">DNA-binding</keyword>
<evidence type="ECO:0000313" key="6">
    <source>
        <dbReference type="Proteomes" id="UP001207605"/>
    </source>
</evidence>
<dbReference type="InterPro" id="IPR046335">
    <property type="entry name" value="LacI/GalR-like_sensor"/>
</dbReference>
<dbReference type="SUPFAM" id="SSF53822">
    <property type="entry name" value="Periplasmic binding protein-like I"/>
    <property type="match status" value="1"/>
</dbReference>
<dbReference type="Gene3D" id="1.10.260.40">
    <property type="entry name" value="lambda repressor-like DNA-binding domains"/>
    <property type="match status" value="1"/>
</dbReference>
<organism evidence="5 6">
    <name type="scientific">Dorea ammoniilytica</name>
    <dbReference type="NCBI Taxonomy" id="2981788"/>
    <lineage>
        <taxon>Bacteria</taxon>
        <taxon>Bacillati</taxon>
        <taxon>Bacillota</taxon>
        <taxon>Clostridia</taxon>
        <taxon>Lachnospirales</taxon>
        <taxon>Lachnospiraceae</taxon>
        <taxon>Dorea</taxon>
    </lineage>
</organism>
<gene>
    <name evidence="5" type="ORF">OCV65_08400</name>
</gene>
<sequence length="362" mass="40254">MGKRKKVTTRDIAEALGVSQSTVSMILSEKPRVSFSQDTVDKVRAMAEQMGYAEQVPDVSRKSKALANTIIAICPNLSGGYYSMLLHSIIEQANQHKYTVLTVTTLRDARIEHIYLDLLARNQLAGIIVLYPMAQIPKLNELAGKVPVISIGDKPGSYHFDAVVLDSKKPAMMIAEHLLSLGHTHFAYVTTPVHGQEVGRIRRLAGIRQCLEEHGLPEDHLEILSTSRKEFAKYPGDRAEYQNGYDRTIEALQNGTASTAFIGNNDMTALGIMDAITKLGYKIPFDYSVCGFDNIPLASMKQISLTTIEHATVQKGHEAVDLIHKKHSQDHSGRQPSYTVRLEYEPQLIVRNSTGKCRKNLR</sequence>
<dbReference type="InterPro" id="IPR010982">
    <property type="entry name" value="Lambda_DNA-bd_dom_sf"/>
</dbReference>
<dbReference type="CDD" id="cd01392">
    <property type="entry name" value="HTH_LacI"/>
    <property type="match status" value="1"/>
</dbReference>
<proteinExistence type="predicted"/>
<accession>A0ABT2S6N4</accession>
<dbReference type="PANTHER" id="PTHR30146">
    <property type="entry name" value="LACI-RELATED TRANSCRIPTIONAL REPRESSOR"/>
    <property type="match status" value="1"/>
</dbReference>
<keyword evidence="6" id="KW-1185">Reference proteome</keyword>
<dbReference type="InterPro" id="IPR000843">
    <property type="entry name" value="HTH_LacI"/>
</dbReference>